<evidence type="ECO:0000256" key="1">
    <source>
        <dbReference type="SAM" id="MobiDB-lite"/>
    </source>
</evidence>
<proteinExistence type="predicted"/>
<keyword evidence="2" id="KW-0812">Transmembrane</keyword>
<organism evidence="4 5">
    <name type="scientific">Rubripirellula obstinata</name>
    <dbReference type="NCBI Taxonomy" id="406547"/>
    <lineage>
        <taxon>Bacteria</taxon>
        <taxon>Pseudomonadati</taxon>
        <taxon>Planctomycetota</taxon>
        <taxon>Planctomycetia</taxon>
        <taxon>Pirellulales</taxon>
        <taxon>Pirellulaceae</taxon>
        <taxon>Rubripirellula</taxon>
    </lineage>
</organism>
<evidence type="ECO:0000313" key="4">
    <source>
        <dbReference type="EMBL" id="KAA1259059.1"/>
    </source>
</evidence>
<protein>
    <submittedName>
        <fullName evidence="4">TadE-like protein</fullName>
    </submittedName>
</protein>
<evidence type="ECO:0000256" key="2">
    <source>
        <dbReference type="SAM" id="Phobius"/>
    </source>
</evidence>
<dbReference type="EMBL" id="VRLW01000001">
    <property type="protein sequence ID" value="KAA1259059.1"/>
    <property type="molecule type" value="Genomic_DNA"/>
</dbReference>
<feature type="region of interest" description="Disordered" evidence="1">
    <location>
        <begin position="1"/>
        <end position="26"/>
    </location>
</feature>
<dbReference type="Proteomes" id="UP000322699">
    <property type="component" value="Unassembled WGS sequence"/>
</dbReference>
<dbReference type="AlphaFoldDB" id="A0A5B1CH42"/>
<evidence type="ECO:0000259" key="3">
    <source>
        <dbReference type="Pfam" id="PF07811"/>
    </source>
</evidence>
<dbReference type="RefSeq" id="WP_235033218.1">
    <property type="nucleotide sequence ID" value="NZ_VRLW01000001.1"/>
</dbReference>
<sequence length="151" mass="16253">MMKTVTQRPSRIQQQRGSSIGSTKPNRKGAAAVEFALVSTLLFALFFTSLELCRVAMIRHTADNAVYEACRVGIIPGATVAEVQDQARTVMATLGVSSVDVNVSPAAIDRDTDEVTVVVSIPLDENSYIPNGFTAGGTIVRELTLRREGIR</sequence>
<comment type="caution">
    <text evidence="4">The sequence shown here is derived from an EMBL/GenBank/DDBJ whole genome shotgun (WGS) entry which is preliminary data.</text>
</comment>
<feature type="domain" description="TadE-like" evidence="3">
    <location>
        <begin position="29"/>
        <end position="71"/>
    </location>
</feature>
<name>A0A5B1CH42_9BACT</name>
<gene>
    <name evidence="4" type="ORF">LF1_15850</name>
</gene>
<dbReference type="InterPro" id="IPR012495">
    <property type="entry name" value="TadE-like_dom"/>
</dbReference>
<evidence type="ECO:0000313" key="5">
    <source>
        <dbReference type="Proteomes" id="UP000322699"/>
    </source>
</evidence>
<feature type="transmembrane region" description="Helical" evidence="2">
    <location>
        <begin position="29"/>
        <end position="50"/>
    </location>
</feature>
<feature type="compositionally biased region" description="Polar residues" evidence="1">
    <location>
        <begin position="1"/>
        <end position="24"/>
    </location>
</feature>
<dbReference type="Pfam" id="PF07811">
    <property type="entry name" value="TadE"/>
    <property type="match status" value="1"/>
</dbReference>
<keyword evidence="2" id="KW-0472">Membrane</keyword>
<keyword evidence="2" id="KW-1133">Transmembrane helix</keyword>
<reference evidence="4 5" key="1">
    <citation type="submission" date="2019-08" db="EMBL/GenBank/DDBJ databases">
        <title>Deep-cultivation of Planctomycetes and their phenomic and genomic characterization uncovers novel biology.</title>
        <authorList>
            <person name="Wiegand S."/>
            <person name="Jogler M."/>
            <person name="Boedeker C."/>
            <person name="Pinto D."/>
            <person name="Vollmers J."/>
            <person name="Rivas-Marin E."/>
            <person name="Kohn T."/>
            <person name="Peeters S.H."/>
            <person name="Heuer A."/>
            <person name="Rast P."/>
            <person name="Oberbeckmann S."/>
            <person name="Bunk B."/>
            <person name="Jeske O."/>
            <person name="Meyerdierks A."/>
            <person name="Storesund J.E."/>
            <person name="Kallscheuer N."/>
            <person name="Luecker S."/>
            <person name="Lage O.M."/>
            <person name="Pohl T."/>
            <person name="Merkel B.J."/>
            <person name="Hornburger P."/>
            <person name="Mueller R.-W."/>
            <person name="Bruemmer F."/>
            <person name="Labrenz M."/>
            <person name="Spormann A.M."/>
            <person name="Op Den Camp H."/>
            <person name="Overmann J."/>
            <person name="Amann R."/>
            <person name="Jetten M.S.M."/>
            <person name="Mascher T."/>
            <person name="Medema M.H."/>
            <person name="Devos D.P."/>
            <person name="Kaster A.-K."/>
            <person name="Ovreas L."/>
            <person name="Rohde M."/>
            <person name="Galperin M.Y."/>
            <person name="Jogler C."/>
        </authorList>
    </citation>
    <scope>NUCLEOTIDE SEQUENCE [LARGE SCALE GENOMIC DNA]</scope>
    <source>
        <strain evidence="4 5">LF1</strain>
    </source>
</reference>
<accession>A0A5B1CH42</accession>
<keyword evidence="5" id="KW-1185">Reference proteome</keyword>